<keyword evidence="8" id="KW-1185">Reference proteome</keyword>
<feature type="transmembrane region" description="Helical" evidence="6">
    <location>
        <begin position="401"/>
        <end position="418"/>
    </location>
</feature>
<dbReference type="AlphaFoldDB" id="A0A1V4I9M6"/>
<comment type="caution">
    <text evidence="7">The sequence shown here is derived from an EMBL/GenBank/DDBJ whole genome shotgun (WGS) entry which is preliminary data.</text>
</comment>
<protein>
    <submittedName>
        <fullName evidence="7">Polysaccharide biosynthesis protein</fullName>
    </submittedName>
</protein>
<evidence type="ECO:0000313" key="8">
    <source>
        <dbReference type="Proteomes" id="UP000191056"/>
    </source>
</evidence>
<feature type="transmembrane region" description="Helical" evidence="6">
    <location>
        <begin position="7"/>
        <end position="29"/>
    </location>
</feature>
<feature type="transmembrane region" description="Helical" evidence="6">
    <location>
        <begin position="159"/>
        <end position="179"/>
    </location>
</feature>
<accession>A0A1V4I9M6</accession>
<evidence type="ECO:0000256" key="5">
    <source>
        <dbReference type="ARBA" id="ARBA00023136"/>
    </source>
</evidence>
<dbReference type="STRING" id="225345.CLCHR_45230"/>
<dbReference type="PANTHER" id="PTHR30250:SF26">
    <property type="entry name" value="PSMA PROTEIN"/>
    <property type="match status" value="1"/>
</dbReference>
<dbReference type="EMBL" id="MZGT01000106">
    <property type="protein sequence ID" value="OPJ56623.1"/>
    <property type="molecule type" value="Genomic_DNA"/>
</dbReference>
<feature type="transmembrane region" description="Helical" evidence="6">
    <location>
        <begin position="185"/>
        <end position="205"/>
    </location>
</feature>
<keyword evidence="4 6" id="KW-1133">Transmembrane helix</keyword>
<evidence type="ECO:0000256" key="1">
    <source>
        <dbReference type="ARBA" id="ARBA00004651"/>
    </source>
</evidence>
<feature type="transmembrane region" description="Helical" evidence="6">
    <location>
        <begin position="309"/>
        <end position="333"/>
    </location>
</feature>
<dbReference type="RefSeq" id="WP_079442131.1">
    <property type="nucleotide sequence ID" value="NZ_MZGT01000106.1"/>
</dbReference>
<reference evidence="7 8" key="1">
    <citation type="submission" date="2017-03" db="EMBL/GenBank/DDBJ databases">
        <title>Genome sequence of Clostridium chromiireducens DSM 23318.</title>
        <authorList>
            <person name="Poehlein A."/>
            <person name="Daniel R."/>
        </authorList>
    </citation>
    <scope>NUCLEOTIDE SEQUENCE [LARGE SCALE GENOMIC DNA]</scope>
    <source>
        <strain evidence="7 8">DSM 23318</strain>
    </source>
</reference>
<evidence type="ECO:0000256" key="4">
    <source>
        <dbReference type="ARBA" id="ARBA00022989"/>
    </source>
</evidence>
<dbReference type="InterPro" id="IPR050833">
    <property type="entry name" value="Poly_Biosynth_Transport"/>
</dbReference>
<feature type="transmembrane region" description="Helical" evidence="6">
    <location>
        <begin position="458"/>
        <end position="483"/>
    </location>
</feature>
<proteinExistence type="predicted"/>
<dbReference type="InterPro" id="IPR002797">
    <property type="entry name" value="Polysacc_synth"/>
</dbReference>
<gene>
    <name evidence="7" type="ORF">CLCHR_45230</name>
</gene>
<feature type="transmembrane region" description="Helical" evidence="6">
    <location>
        <begin position="126"/>
        <end position="147"/>
    </location>
</feature>
<evidence type="ECO:0000256" key="3">
    <source>
        <dbReference type="ARBA" id="ARBA00022692"/>
    </source>
</evidence>
<feature type="transmembrane region" description="Helical" evidence="6">
    <location>
        <begin position="225"/>
        <end position="242"/>
    </location>
</feature>
<sequence length="503" mass="56825">MKNNIKTATIISYITLIAGNVISIVYTPIMLTTLGRGEYGLFTLVNTIISYIYLLDMGLGNAVIRYNSKYMAENNEQGLKKINGMFLVLYCIIAVLGIIIGILIYFNLGNIFSNGLNITEIQQIKLMFIVALVNLAFAFPLNVFSGIIMANERFIFTKVLALIRAVLNPIIMVSVLALGQRALGMLIASTIFNILLGIANIIYCFKTLKIKMKFLGFDEGILAEIFRYSFFIFLSAIAYRIYWSTDQFILGMFVGAAPIAIYSIGSQFNGYFISFSNVISNMFLPKLTKLATEENKKELMSILVKISRIQFFIASFILIGFILVGKQFILIWAGEGYELSYYIAILLMVPQIFSIIQSLFATMLEAMSKHRVKALIYLGVAIFNLVLSLFLVQILGSIGCALGTAIGMTINSLLNNWYYKFKLNLDMAYYWKNIINLAWPATLCLVLGYMLIRFINPINYIGILLFAIIFSIAYLLIFWILALNKYEKSLIKSVFMKFKSKLN</sequence>
<feature type="transmembrane region" description="Helical" evidence="6">
    <location>
        <begin position="430"/>
        <end position="452"/>
    </location>
</feature>
<dbReference type="OrthoDB" id="5751261at2"/>
<evidence type="ECO:0000313" key="7">
    <source>
        <dbReference type="EMBL" id="OPJ56623.1"/>
    </source>
</evidence>
<name>A0A1V4I9M6_9CLOT</name>
<dbReference type="PANTHER" id="PTHR30250">
    <property type="entry name" value="PST FAMILY PREDICTED COLANIC ACID TRANSPORTER"/>
    <property type="match status" value="1"/>
</dbReference>
<feature type="transmembrane region" description="Helical" evidence="6">
    <location>
        <begin position="339"/>
        <end position="362"/>
    </location>
</feature>
<evidence type="ECO:0000256" key="2">
    <source>
        <dbReference type="ARBA" id="ARBA00022475"/>
    </source>
</evidence>
<evidence type="ECO:0000256" key="6">
    <source>
        <dbReference type="SAM" id="Phobius"/>
    </source>
</evidence>
<keyword evidence="3 6" id="KW-0812">Transmembrane</keyword>
<dbReference type="Proteomes" id="UP000191056">
    <property type="component" value="Unassembled WGS sequence"/>
</dbReference>
<keyword evidence="5 6" id="KW-0472">Membrane</keyword>
<feature type="transmembrane region" description="Helical" evidence="6">
    <location>
        <begin position="248"/>
        <end position="265"/>
    </location>
</feature>
<dbReference type="GO" id="GO:0005886">
    <property type="term" value="C:plasma membrane"/>
    <property type="evidence" value="ECO:0007669"/>
    <property type="project" value="UniProtKB-SubCell"/>
</dbReference>
<dbReference type="Pfam" id="PF01943">
    <property type="entry name" value="Polysacc_synt"/>
    <property type="match status" value="1"/>
</dbReference>
<feature type="transmembrane region" description="Helical" evidence="6">
    <location>
        <begin position="85"/>
        <end position="106"/>
    </location>
</feature>
<feature type="transmembrane region" description="Helical" evidence="6">
    <location>
        <begin position="41"/>
        <end position="64"/>
    </location>
</feature>
<organism evidence="7 8">
    <name type="scientific">Clostridium chromiireducens</name>
    <dbReference type="NCBI Taxonomy" id="225345"/>
    <lineage>
        <taxon>Bacteria</taxon>
        <taxon>Bacillati</taxon>
        <taxon>Bacillota</taxon>
        <taxon>Clostridia</taxon>
        <taxon>Eubacteriales</taxon>
        <taxon>Clostridiaceae</taxon>
        <taxon>Clostridium</taxon>
    </lineage>
</organism>
<feature type="transmembrane region" description="Helical" evidence="6">
    <location>
        <begin position="374"/>
        <end position="395"/>
    </location>
</feature>
<comment type="subcellular location">
    <subcellularLocation>
        <location evidence="1">Cell membrane</location>
        <topology evidence="1">Multi-pass membrane protein</topology>
    </subcellularLocation>
</comment>
<keyword evidence="2" id="KW-1003">Cell membrane</keyword>